<comment type="caution">
    <text evidence="1">The sequence shown here is derived from an EMBL/GenBank/DDBJ whole genome shotgun (WGS) entry which is preliminary data.</text>
</comment>
<evidence type="ECO:0000313" key="1">
    <source>
        <dbReference type="EMBL" id="EJC04456.1"/>
    </source>
</evidence>
<gene>
    <name evidence="1" type="ORF">HPHPP4_0933</name>
</gene>
<proteinExistence type="predicted"/>
<accession>J0Q0P6</accession>
<organism evidence="1 2">
    <name type="scientific">Helicobacter pylori Hp P-4</name>
    <dbReference type="NCBI Taxonomy" id="992075"/>
    <lineage>
        <taxon>Bacteria</taxon>
        <taxon>Pseudomonadati</taxon>
        <taxon>Campylobacterota</taxon>
        <taxon>Epsilonproteobacteria</taxon>
        <taxon>Campylobacterales</taxon>
        <taxon>Helicobacteraceae</taxon>
        <taxon>Helicobacter</taxon>
    </lineage>
</organism>
<dbReference type="Proteomes" id="UP000004561">
    <property type="component" value="Unassembled WGS sequence"/>
</dbReference>
<dbReference type="EMBL" id="AKPL01000001">
    <property type="protein sequence ID" value="EJC04456.1"/>
    <property type="molecule type" value="Genomic_DNA"/>
</dbReference>
<protein>
    <submittedName>
        <fullName evidence="1">Uncharacterized protein</fullName>
    </submittedName>
</protein>
<reference evidence="1 2" key="1">
    <citation type="journal article" date="2013" name="Pathog. Dis.">
        <title>Genome sequences of 65 Helicobacter pylori strains isolated from asymptomatic individuals and patients with gastric cancer, peptic ulcer disease, or gastritis.</title>
        <authorList>
            <person name="Blanchard T.G."/>
            <person name="Czinn S.J."/>
            <person name="Correa P."/>
            <person name="Nakazawa T."/>
            <person name="Keelan M."/>
            <person name="Morningstar L."/>
            <person name="Santana-Cruz I."/>
            <person name="Maroo A."/>
            <person name="McCracken C."/>
            <person name="Shefchek K."/>
            <person name="Daugherty S."/>
            <person name="Song Y."/>
            <person name="Fraser C.M."/>
            <person name="Fricke W.F."/>
        </authorList>
    </citation>
    <scope>NUCLEOTIDE SEQUENCE [LARGE SCALE GENOMIC DNA]</scope>
    <source>
        <strain evidence="1 2">Hp P-4</strain>
    </source>
</reference>
<sequence>MHRFTDLIARTDKKAVVFSVERWYRKRERERESKNRFFIKCSLK</sequence>
<evidence type="ECO:0000313" key="2">
    <source>
        <dbReference type="Proteomes" id="UP000004561"/>
    </source>
</evidence>
<dbReference type="PATRIC" id="fig|992075.3.peg.918"/>
<name>J0Q0P6_HELPX</name>
<dbReference type="AlphaFoldDB" id="J0Q0P6"/>